<keyword evidence="4" id="KW-1185">Reference proteome</keyword>
<accession>A0A4R5DUK7</accession>
<organism evidence="3 4">
    <name type="scientific">Dyadobacter psychrotolerans</name>
    <dbReference type="NCBI Taxonomy" id="2541721"/>
    <lineage>
        <taxon>Bacteria</taxon>
        <taxon>Pseudomonadati</taxon>
        <taxon>Bacteroidota</taxon>
        <taxon>Cytophagia</taxon>
        <taxon>Cytophagales</taxon>
        <taxon>Spirosomataceae</taxon>
        <taxon>Dyadobacter</taxon>
    </lineage>
</organism>
<comment type="caution">
    <text evidence="3">The sequence shown here is derived from an EMBL/GenBank/DDBJ whole genome shotgun (WGS) entry which is preliminary data.</text>
</comment>
<proteinExistence type="predicted"/>
<sequence length="270" mass="30169">MRLSIFVLPVLLAAVLACNSSSKKEEEKVMPGLKNGKINKQTFGNCDTTRNSGVSLHIKMWMPADSGKAEVNISRELNAKVVERVNSYADSASIAANPGAKRSAGDAYEVFSKNYYDFKKDFPDAPGCWEVDLKGDTTMVTPKILLYQLDHYAFTGGAHPNSFRSLHIFDILTGEEKEAGIFVADSVALLKKAEAAFRKLEKLDVKDNLEAKGYFLADHKFFLPANYTFTREGVLFYYNPYEIAPYVRGAIEFTIPYSELEGIVKKELIF</sequence>
<dbReference type="Pfam" id="PF13739">
    <property type="entry name" value="PdaC"/>
    <property type="match status" value="1"/>
</dbReference>
<gene>
    <name evidence="3" type="ORF">E0F88_07935</name>
</gene>
<dbReference type="InterPro" id="IPR037126">
    <property type="entry name" value="PdaC/RsiV-like_sf"/>
</dbReference>
<evidence type="ECO:0000313" key="4">
    <source>
        <dbReference type="Proteomes" id="UP000294850"/>
    </source>
</evidence>
<evidence type="ECO:0000259" key="1">
    <source>
        <dbReference type="Pfam" id="PF11738"/>
    </source>
</evidence>
<evidence type="ECO:0000313" key="3">
    <source>
        <dbReference type="EMBL" id="TDE16174.1"/>
    </source>
</evidence>
<dbReference type="RefSeq" id="WP_131957707.1">
    <property type="nucleotide sequence ID" value="NZ_SMFL01000003.1"/>
</dbReference>
<dbReference type="InterPro" id="IPR025303">
    <property type="entry name" value="PdaC"/>
</dbReference>
<feature type="domain" description="Deacetylase PdaC" evidence="2">
    <location>
        <begin position="56"/>
        <end position="162"/>
    </location>
</feature>
<dbReference type="Gene3D" id="3.30.565.40">
    <property type="entry name" value="Fervidobacterium nodosum Rt17-B1 like"/>
    <property type="match status" value="1"/>
</dbReference>
<dbReference type="InterPro" id="IPR021729">
    <property type="entry name" value="DUF3298"/>
</dbReference>
<dbReference type="OrthoDB" id="594879at2"/>
<dbReference type="Proteomes" id="UP000294850">
    <property type="component" value="Unassembled WGS sequence"/>
</dbReference>
<dbReference type="Pfam" id="PF11738">
    <property type="entry name" value="DUF3298"/>
    <property type="match status" value="1"/>
</dbReference>
<dbReference type="Gene3D" id="3.90.640.20">
    <property type="entry name" value="Heat-shock cognate protein, ATPase"/>
    <property type="match status" value="1"/>
</dbReference>
<name>A0A4R5DUK7_9BACT</name>
<protein>
    <submittedName>
        <fullName evidence="3">DUF3298 domain-containing protein</fullName>
    </submittedName>
</protein>
<reference evidence="3 4" key="1">
    <citation type="submission" date="2019-03" db="EMBL/GenBank/DDBJ databases">
        <title>Dyadobacter AR-3-6 sp. nov., isolated from arctic soil.</title>
        <authorList>
            <person name="Chaudhary D.K."/>
        </authorList>
    </citation>
    <scope>NUCLEOTIDE SEQUENCE [LARGE SCALE GENOMIC DNA]</scope>
    <source>
        <strain evidence="3 4">AR-3-6</strain>
    </source>
</reference>
<dbReference type="PROSITE" id="PS51257">
    <property type="entry name" value="PROKAR_LIPOPROTEIN"/>
    <property type="match status" value="1"/>
</dbReference>
<feature type="domain" description="DUF3298" evidence="1">
    <location>
        <begin position="187"/>
        <end position="258"/>
    </location>
</feature>
<dbReference type="EMBL" id="SMFL01000003">
    <property type="protein sequence ID" value="TDE16174.1"/>
    <property type="molecule type" value="Genomic_DNA"/>
</dbReference>
<dbReference type="AlphaFoldDB" id="A0A4R5DUK7"/>
<evidence type="ECO:0000259" key="2">
    <source>
        <dbReference type="Pfam" id="PF13739"/>
    </source>
</evidence>